<keyword evidence="1" id="KW-0732">Signal</keyword>
<dbReference type="AlphaFoldDB" id="Q01Z21"/>
<gene>
    <name evidence="2" type="ordered locus">Acid_4130</name>
</gene>
<accession>Q01Z21</accession>
<evidence type="ECO:0000313" key="2">
    <source>
        <dbReference type="EMBL" id="ABJ85094.1"/>
    </source>
</evidence>
<protein>
    <submittedName>
        <fullName evidence="2">Uncharacterized protein</fullName>
    </submittedName>
</protein>
<organism evidence="2">
    <name type="scientific">Solibacter usitatus (strain Ellin6076)</name>
    <dbReference type="NCBI Taxonomy" id="234267"/>
    <lineage>
        <taxon>Bacteria</taxon>
        <taxon>Pseudomonadati</taxon>
        <taxon>Acidobacteriota</taxon>
        <taxon>Terriglobia</taxon>
        <taxon>Bryobacterales</taxon>
        <taxon>Solibacteraceae</taxon>
        <taxon>Candidatus Solibacter</taxon>
    </lineage>
</organism>
<proteinExistence type="predicted"/>
<name>Q01Z21_SOLUE</name>
<evidence type="ECO:0000256" key="1">
    <source>
        <dbReference type="SAM" id="SignalP"/>
    </source>
</evidence>
<feature type="signal peptide" evidence="1">
    <location>
        <begin position="1"/>
        <end position="18"/>
    </location>
</feature>
<reference evidence="2" key="1">
    <citation type="submission" date="2006-10" db="EMBL/GenBank/DDBJ databases">
        <title>Complete sequence of Solibacter usitatus Ellin6076.</title>
        <authorList>
            <consortium name="US DOE Joint Genome Institute"/>
            <person name="Copeland A."/>
            <person name="Lucas S."/>
            <person name="Lapidus A."/>
            <person name="Barry K."/>
            <person name="Detter J.C."/>
            <person name="Glavina del Rio T."/>
            <person name="Hammon N."/>
            <person name="Israni S."/>
            <person name="Dalin E."/>
            <person name="Tice H."/>
            <person name="Pitluck S."/>
            <person name="Thompson L.S."/>
            <person name="Brettin T."/>
            <person name="Bruce D."/>
            <person name="Han C."/>
            <person name="Tapia R."/>
            <person name="Gilna P."/>
            <person name="Schmutz J."/>
            <person name="Larimer F."/>
            <person name="Land M."/>
            <person name="Hauser L."/>
            <person name="Kyrpides N."/>
            <person name="Mikhailova N."/>
            <person name="Janssen P.H."/>
            <person name="Kuske C.R."/>
            <person name="Richardson P."/>
        </authorList>
    </citation>
    <scope>NUCLEOTIDE SEQUENCE</scope>
    <source>
        <strain evidence="2">Ellin6076</strain>
    </source>
</reference>
<dbReference type="InParanoid" id="Q01Z21"/>
<dbReference type="EMBL" id="CP000473">
    <property type="protein sequence ID" value="ABJ85094.1"/>
    <property type="molecule type" value="Genomic_DNA"/>
</dbReference>
<dbReference type="KEGG" id="sus:Acid_4130"/>
<feature type="chain" id="PRO_5004162878" evidence="1">
    <location>
        <begin position="19"/>
        <end position="96"/>
    </location>
</feature>
<dbReference type="HOGENOM" id="CLU_2358209_0_0_0"/>
<dbReference type="STRING" id="234267.Acid_4130"/>
<sequence precursor="true">MRLTIVYTLAVAVLQAQAPLSGEAALNRFKQQLEKLARVTQQIAPKLCAIPLLRVPVDPKVDPKMAIVPRSDVRFTIVQVIPPAPACDEGNVSLKR</sequence>